<dbReference type="Ensembl" id="ENSOART00020082038.1">
    <property type="protein sequence ID" value="ENSOARP00020051954.1"/>
    <property type="gene ID" value="ENSOARG00020006543.2"/>
</dbReference>
<reference evidence="1" key="2">
    <citation type="submission" date="2025-08" db="UniProtKB">
        <authorList>
            <consortium name="Ensembl"/>
        </authorList>
    </citation>
    <scope>IDENTIFICATION</scope>
</reference>
<sequence length="312" mass="34580">MGKRRCVPPLEPKLAAGCCGVKKPKLSGSGTHSHGNQSTTVPGSSSGPLQNHQHVDGSSGRENVSDLTLGPGNSPITRMNPASGALSPLPRPNGTANTTKNLVVTAEMCCYCFDVLYCHLYGFPQPRLPRFTNDPYPLFVTWKTGRDKRLRGCIGTFSAMNLHSGLREYTLTSALKDSRFPPLTREELPKLFCSVSLLTNFEDASDYLDWEVGVHGIRIEFINEKGVKRTATYLPEVAKEQGELDEWSDTLRSCQVEGRRVDCAAFQSSATAYEWLAFSPYPSDSYRIRNSPKELGKKRGKYFSGLCFTYFQ</sequence>
<reference evidence="1" key="3">
    <citation type="submission" date="2025-09" db="UniProtKB">
        <authorList>
            <consortium name="Ensembl"/>
        </authorList>
    </citation>
    <scope>IDENTIFICATION</scope>
</reference>
<proteinExistence type="predicted"/>
<evidence type="ECO:0000313" key="1">
    <source>
        <dbReference type="Ensembl" id="ENSOARP00020051954.1"/>
    </source>
</evidence>
<protein>
    <submittedName>
        <fullName evidence="1">AMMECR1 like</fullName>
    </submittedName>
</protein>
<reference evidence="1" key="1">
    <citation type="submission" date="2020-11" db="EMBL/GenBank/DDBJ databases">
        <authorList>
            <person name="Davenport K.M."/>
            <person name="Bickhart D.M."/>
            <person name="Smith T.P.L."/>
            <person name="Murdoch B.M."/>
            <person name="Rosen B.D."/>
        </authorList>
    </citation>
    <scope>NUCLEOTIDE SEQUENCE [LARGE SCALE GENOMIC DNA]</scope>
    <source>
        <strain evidence="1">OAR_USU_Benz2616</strain>
    </source>
</reference>
<gene>
    <name evidence="1" type="primary">AMMECR1L</name>
</gene>
<name>A0AC11E2H8_SHEEP</name>
<accession>A0AC11E2H8</accession>
<organism evidence="1">
    <name type="scientific">Ovis aries</name>
    <name type="common">Sheep</name>
    <dbReference type="NCBI Taxonomy" id="9940"/>
    <lineage>
        <taxon>Eukaryota</taxon>
        <taxon>Metazoa</taxon>
        <taxon>Chordata</taxon>
        <taxon>Craniata</taxon>
        <taxon>Vertebrata</taxon>
        <taxon>Euteleostomi</taxon>
        <taxon>Mammalia</taxon>
        <taxon>Eutheria</taxon>
        <taxon>Laurasiatheria</taxon>
        <taxon>Artiodactyla</taxon>
        <taxon>Ruminantia</taxon>
        <taxon>Pecora</taxon>
        <taxon>Bovidae</taxon>
        <taxon>Caprinae</taxon>
        <taxon>Ovis</taxon>
    </lineage>
</organism>